<dbReference type="RefSeq" id="WP_061834530.1">
    <property type="nucleotide sequence ID" value="NZ_LUKE01000001.1"/>
</dbReference>
<feature type="domain" description="EF-hand" evidence="2">
    <location>
        <begin position="150"/>
        <end position="165"/>
    </location>
</feature>
<sequence>MAKNIAFIILMALTTTIAQGSGPQSSFWDIIEEFNNCEGPTCEQIYEEKELVSEGTLPAALEKALMEVAEDQVRVWGDTILEGGYITRGETELNEVVAIYKNKKLIAYRIIYSQAAINTDSCDYDYENEETLEDCTEGRITETSIVSPDFKEYDIDGDGYANFED</sequence>
<comment type="caution">
    <text evidence="3">The sequence shown here is derived from an EMBL/GenBank/DDBJ whole genome shotgun (WGS) entry which is preliminary data.</text>
</comment>
<feature type="chain" id="PRO_5007573635" description="EF-hand domain-containing protein" evidence="1">
    <location>
        <begin position="21"/>
        <end position="165"/>
    </location>
</feature>
<dbReference type="PROSITE" id="PS50222">
    <property type="entry name" value="EF_HAND_2"/>
    <property type="match status" value="1"/>
</dbReference>
<name>A0A150WR34_BDEBC</name>
<evidence type="ECO:0000313" key="4">
    <source>
        <dbReference type="Proteomes" id="UP000075320"/>
    </source>
</evidence>
<organism evidence="3 4">
    <name type="scientific">Bdellovibrio bacteriovorus</name>
    <dbReference type="NCBI Taxonomy" id="959"/>
    <lineage>
        <taxon>Bacteria</taxon>
        <taxon>Pseudomonadati</taxon>
        <taxon>Bdellovibrionota</taxon>
        <taxon>Bdellovibrionia</taxon>
        <taxon>Bdellovibrionales</taxon>
        <taxon>Pseudobdellovibrionaceae</taxon>
        <taxon>Bdellovibrio</taxon>
    </lineage>
</organism>
<reference evidence="3 4" key="1">
    <citation type="submission" date="2016-03" db="EMBL/GenBank/DDBJ databases">
        <authorList>
            <person name="Ploux O."/>
        </authorList>
    </citation>
    <scope>NUCLEOTIDE SEQUENCE [LARGE SCALE GENOMIC DNA]</scope>
    <source>
        <strain evidence="3 4">R0</strain>
    </source>
</reference>
<keyword evidence="1" id="KW-0732">Signal</keyword>
<dbReference type="EMBL" id="LUKE01000001">
    <property type="protein sequence ID" value="KYG66953.1"/>
    <property type="molecule type" value="Genomic_DNA"/>
</dbReference>
<proteinExistence type="predicted"/>
<evidence type="ECO:0000313" key="3">
    <source>
        <dbReference type="EMBL" id="KYG66953.1"/>
    </source>
</evidence>
<protein>
    <recommendedName>
        <fullName evidence="2">EF-hand domain-containing protein</fullName>
    </recommendedName>
</protein>
<keyword evidence="4" id="KW-1185">Reference proteome</keyword>
<feature type="signal peptide" evidence="1">
    <location>
        <begin position="1"/>
        <end position="20"/>
    </location>
</feature>
<gene>
    <name evidence="3" type="ORF">AZI86_07980</name>
</gene>
<dbReference type="AlphaFoldDB" id="A0A150WR34"/>
<evidence type="ECO:0000256" key="1">
    <source>
        <dbReference type="SAM" id="SignalP"/>
    </source>
</evidence>
<dbReference type="InterPro" id="IPR002048">
    <property type="entry name" value="EF_hand_dom"/>
</dbReference>
<evidence type="ECO:0000259" key="2">
    <source>
        <dbReference type="PROSITE" id="PS50222"/>
    </source>
</evidence>
<dbReference type="Proteomes" id="UP000075320">
    <property type="component" value="Unassembled WGS sequence"/>
</dbReference>
<dbReference type="GO" id="GO:0005509">
    <property type="term" value="F:calcium ion binding"/>
    <property type="evidence" value="ECO:0007669"/>
    <property type="project" value="InterPro"/>
</dbReference>
<accession>A0A150WR34</accession>